<comment type="similarity">
    <text evidence="1 3">Belongs to the DapA family.</text>
</comment>
<keyword evidence="6" id="KW-1185">Reference proteome</keyword>
<name>A0A372MJL2_9SPIR</name>
<dbReference type="PANTHER" id="PTHR12128">
    <property type="entry name" value="DIHYDRODIPICOLINATE SYNTHASE"/>
    <property type="match status" value="1"/>
</dbReference>
<dbReference type="SMART" id="SM01130">
    <property type="entry name" value="DHDPS"/>
    <property type="match status" value="1"/>
</dbReference>
<dbReference type="CDD" id="cd00408">
    <property type="entry name" value="DHDPS-like"/>
    <property type="match status" value="1"/>
</dbReference>
<proteinExistence type="inferred from homology"/>
<dbReference type="SUPFAM" id="SSF51569">
    <property type="entry name" value="Aldolase"/>
    <property type="match status" value="1"/>
</dbReference>
<evidence type="ECO:0000313" key="6">
    <source>
        <dbReference type="Proteomes" id="UP000264002"/>
    </source>
</evidence>
<evidence type="ECO:0000256" key="3">
    <source>
        <dbReference type="PIRNR" id="PIRNR001365"/>
    </source>
</evidence>
<gene>
    <name evidence="5" type="ORF">DYP60_03930</name>
</gene>
<evidence type="ECO:0000256" key="4">
    <source>
        <dbReference type="PIRSR" id="PIRSR001365-1"/>
    </source>
</evidence>
<feature type="active site" description="Schiff-base intermediate with substrate" evidence="4">
    <location>
        <position position="168"/>
    </location>
</feature>
<dbReference type="InterPro" id="IPR013785">
    <property type="entry name" value="Aldolase_TIM"/>
</dbReference>
<dbReference type="Proteomes" id="UP000264002">
    <property type="component" value="Unassembled WGS sequence"/>
</dbReference>
<dbReference type="EMBL" id="QUWK01000003">
    <property type="protein sequence ID" value="RFU95633.1"/>
    <property type="molecule type" value="Genomic_DNA"/>
</dbReference>
<organism evidence="5 6">
    <name type="scientific">Sphaerochaeta halotolerans</name>
    <dbReference type="NCBI Taxonomy" id="2293840"/>
    <lineage>
        <taxon>Bacteria</taxon>
        <taxon>Pseudomonadati</taxon>
        <taxon>Spirochaetota</taxon>
        <taxon>Spirochaetia</taxon>
        <taxon>Spirochaetales</taxon>
        <taxon>Sphaerochaetaceae</taxon>
        <taxon>Sphaerochaeta</taxon>
    </lineage>
</organism>
<evidence type="ECO:0000256" key="1">
    <source>
        <dbReference type="ARBA" id="ARBA00007592"/>
    </source>
</evidence>
<dbReference type="PIRSF" id="PIRSF001365">
    <property type="entry name" value="DHDPS"/>
    <property type="match status" value="1"/>
</dbReference>
<evidence type="ECO:0000313" key="5">
    <source>
        <dbReference type="EMBL" id="RFU95633.1"/>
    </source>
</evidence>
<dbReference type="PANTHER" id="PTHR12128:SF66">
    <property type="entry name" value="4-HYDROXY-2-OXOGLUTARATE ALDOLASE, MITOCHONDRIAL"/>
    <property type="match status" value="1"/>
</dbReference>
<accession>A0A372MJL2</accession>
<protein>
    <submittedName>
        <fullName evidence="5">Dihydrodipicolinate synthase family protein</fullName>
    </submittedName>
</protein>
<sequence>MQEQYNGCWPTMITPFTEDNKIDFQGVKNLTNWYIDRGCDGIFAVCQSSEMFYLTPQEKLDIAKAVVEAAEGRVKVIASGHTADDHQAQIQELGAMAETGVDAVVLVSNRMAKEEEGEDVFRRNAEDIFDQLPSVTFGLYECPYPYLRLLSDDFLHWAAHEDKLVFLKDVSCSLEIEKRRVDLVKGTKLALFNANTATVLDSWIAGYDGYNGVMANFHIDIYKWLYEHFREDEALARRVSDFLTIAAIVEARAYPINAKYHYAQTDVPMSLVTRSKPVSLLNENSRHEIASLIRMERAMRTELGLKQ</sequence>
<feature type="active site" description="Proton donor/acceptor" evidence="4">
    <location>
        <position position="140"/>
    </location>
</feature>
<dbReference type="InterPro" id="IPR002220">
    <property type="entry name" value="DapA-like"/>
</dbReference>
<dbReference type="AlphaFoldDB" id="A0A372MJL2"/>
<evidence type="ECO:0000256" key="2">
    <source>
        <dbReference type="ARBA" id="ARBA00023239"/>
    </source>
</evidence>
<dbReference type="RefSeq" id="WP_117329581.1">
    <property type="nucleotide sequence ID" value="NZ_QUWK01000003.1"/>
</dbReference>
<dbReference type="GO" id="GO:0008840">
    <property type="term" value="F:4-hydroxy-tetrahydrodipicolinate synthase activity"/>
    <property type="evidence" value="ECO:0007669"/>
    <property type="project" value="TreeGrafter"/>
</dbReference>
<reference evidence="5 6" key="2">
    <citation type="submission" date="2018-09" db="EMBL/GenBank/DDBJ databases">
        <title>Genome of Sphaerochaeta halotolerans strain 4-11.</title>
        <authorList>
            <person name="Nazina T.N."/>
            <person name="Sokolova D.S."/>
        </authorList>
    </citation>
    <scope>NUCLEOTIDE SEQUENCE [LARGE SCALE GENOMIC DNA]</scope>
    <source>
        <strain evidence="5 6">4-11</strain>
    </source>
</reference>
<reference evidence="6" key="1">
    <citation type="submission" date="2018-08" db="EMBL/GenBank/DDBJ databases">
        <authorList>
            <person name="Grouzdev D.S."/>
            <person name="Krutkina M.S."/>
        </authorList>
    </citation>
    <scope>NUCLEOTIDE SEQUENCE [LARGE SCALE GENOMIC DNA]</scope>
    <source>
        <strain evidence="6">4-11</strain>
    </source>
</reference>
<comment type="caution">
    <text evidence="5">The sequence shown here is derived from an EMBL/GenBank/DDBJ whole genome shotgun (WGS) entry which is preliminary data.</text>
</comment>
<dbReference type="Pfam" id="PF00701">
    <property type="entry name" value="DHDPS"/>
    <property type="match status" value="1"/>
</dbReference>
<keyword evidence="2 3" id="KW-0456">Lyase</keyword>
<dbReference type="Gene3D" id="3.20.20.70">
    <property type="entry name" value="Aldolase class I"/>
    <property type="match status" value="1"/>
</dbReference>